<sequence>MSERPLNVGVVNEVGADELRVALNPEMVARLTQSGLELLVETGAGDGARYSDGDYRAAGAAVVARDELTARADLLVSVGRLPPDLLRELGGGRAVAGLLNALSDPPLIRDLAAAGVTVISLDCLPRTLSRAQPMDALSSQASVAGYKAVLVAANAYDRYFPLLMTAAGTAPPAEVLVLGAGIAGLQAIATARRLGAVVTGYDVRPQAAEEVRSLGARFLELDTGPSDAEAGDGGYARELTPERQREQRDELARRLPGFDVVITTAQVPGRRPPVLITAESLAKLAPGAVVVDMAAGPLGGNVESSVPGETVVTEAGVKVIGAGNLAAAVPRAASDAYARTMHALITLLVRDGALAVDLDDDVQAGVVITHGGAVTHPAAHDAVEALDHAESGRP</sequence>
<dbReference type="InterPro" id="IPR007698">
    <property type="entry name" value="AlaDH/PNT_NAD(H)-bd"/>
</dbReference>
<proteinExistence type="inferred from homology"/>
<evidence type="ECO:0000256" key="6">
    <source>
        <dbReference type="ARBA" id="ARBA00022967"/>
    </source>
</evidence>
<protein>
    <recommendedName>
        <fullName evidence="3">proton-translocating NAD(P)(+) transhydrogenase</fullName>
        <ecNumber evidence="3">7.1.1.1</ecNumber>
    </recommendedName>
</protein>
<dbReference type="InterPro" id="IPR007886">
    <property type="entry name" value="AlaDH/PNT_N"/>
</dbReference>
<dbReference type="InterPro" id="IPR036291">
    <property type="entry name" value="NAD(P)-bd_dom_sf"/>
</dbReference>
<dbReference type="Proteomes" id="UP000240542">
    <property type="component" value="Unassembled WGS sequence"/>
</dbReference>
<dbReference type="GO" id="GO:0008750">
    <property type="term" value="F:proton-translocating NAD(P)+ transhydrogenase activity"/>
    <property type="evidence" value="ECO:0007669"/>
    <property type="project" value="UniProtKB-EC"/>
</dbReference>
<dbReference type="RefSeq" id="WP_106584895.1">
    <property type="nucleotide sequence ID" value="NZ_PYGA01000016.1"/>
</dbReference>
<gene>
    <name evidence="11" type="ORF">CLV63_11622</name>
</gene>
<dbReference type="InterPro" id="IPR008143">
    <property type="entry name" value="Ala_DH/PNT_CS2"/>
</dbReference>
<dbReference type="SUPFAM" id="SSF52283">
    <property type="entry name" value="Formate/glycerate dehydrogenase catalytic domain-like"/>
    <property type="match status" value="1"/>
</dbReference>
<dbReference type="AlphaFoldDB" id="A0A2P8D8R8"/>
<feature type="domain" description="Alanine dehydrogenase/pyridine nucleotide transhydrogenase N-terminal" evidence="10">
    <location>
        <begin position="9"/>
        <end position="144"/>
    </location>
</feature>
<comment type="similarity">
    <text evidence="2">Belongs to the AlaDH/PNT family.</text>
</comment>
<dbReference type="CDD" id="cd05304">
    <property type="entry name" value="Rubrum_tdh"/>
    <property type="match status" value="1"/>
</dbReference>
<comment type="caution">
    <text evidence="11">The sequence shown here is derived from an EMBL/GenBank/DDBJ whole genome shotgun (WGS) entry which is preliminary data.</text>
</comment>
<keyword evidence="7" id="KW-0520">NAD</keyword>
<dbReference type="GO" id="GO:0005886">
    <property type="term" value="C:plasma membrane"/>
    <property type="evidence" value="ECO:0007669"/>
    <property type="project" value="TreeGrafter"/>
</dbReference>
<dbReference type="GO" id="GO:0016491">
    <property type="term" value="F:oxidoreductase activity"/>
    <property type="evidence" value="ECO:0007669"/>
    <property type="project" value="InterPro"/>
</dbReference>
<reference evidence="11 12" key="1">
    <citation type="submission" date="2018-03" db="EMBL/GenBank/DDBJ databases">
        <title>Genomic Encyclopedia of Archaeal and Bacterial Type Strains, Phase II (KMG-II): from individual species to whole genera.</title>
        <authorList>
            <person name="Goeker M."/>
        </authorList>
    </citation>
    <scope>NUCLEOTIDE SEQUENCE [LARGE SCALE GENOMIC DNA]</scope>
    <source>
        <strain evidence="11 12">DSM 45312</strain>
    </source>
</reference>
<dbReference type="PROSITE" id="PS00837">
    <property type="entry name" value="ALADH_PNT_2"/>
    <property type="match status" value="1"/>
</dbReference>
<evidence type="ECO:0000256" key="3">
    <source>
        <dbReference type="ARBA" id="ARBA00012943"/>
    </source>
</evidence>
<evidence type="ECO:0000256" key="5">
    <source>
        <dbReference type="ARBA" id="ARBA00022857"/>
    </source>
</evidence>
<keyword evidence="12" id="KW-1185">Reference proteome</keyword>
<dbReference type="SMART" id="SM01003">
    <property type="entry name" value="AlaDh_PNT_N"/>
    <property type="match status" value="1"/>
</dbReference>
<keyword evidence="4" id="KW-0547">Nucleotide-binding</keyword>
<evidence type="ECO:0000256" key="8">
    <source>
        <dbReference type="ARBA" id="ARBA00048202"/>
    </source>
</evidence>
<evidence type="ECO:0000259" key="9">
    <source>
        <dbReference type="SMART" id="SM01002"/>
    </source>
</evidence>
<comment type="function">
    <text evidence="1">The transhydrogenation between NADH and NADP is coupled to respiration and ATP hydrolysis and functions as a proton pump across the membrane.</text>
</comment>
<dbReference type="Pfam" id="PF01262">
    <property type="entry name" value="AlaDh_PNT_C"/>
    <property type="match status" value="1"/>
</dbReference>
<evidence type="ECO:0000259" key="10">
    <source>
        <dbReference type="SMART" id="SM01003"/>
    </source>
</evidence>
<dbReference type="EC" id="7.1.1.1" evidence="3"/>
<evidence type="ECO:0000313" key="12">
    <source>
        <dbReference type="Proteomes" id="UP000240542"/>
    </source>
</evidence>
<name>A0A2P8D8R8_9ACTN</name>
<dbReference type="PANTHER" id="PTHR10160">
    <property type="entry name" value="NAD(P) TRANSHYDROGENASE"/>
    <property type="match status" value="1"/>
</dbReference>
<dbReference type="Gene3D" id="3.40.50.720">
    <property type="entry name" value="NAD(P)-binding Rossmann-like Domain"/>
    <property type="match status" value="2"/>
</dbReference>
<keyword evidence="5" id="KW-0521">NADP</keyword>
<evidence type="ECO:0000256" key="7">
    <source>
        <dbReference type="ARBA" id="ARBA00023027"/>
    </source>
</evidence>
<organism evidence="11 12">
    <name type="scientific">Murinocardiopsis flavida</name>
    <dbReference type="NCBI Taxonomy" id="645275"/>
    <lineage>
        <taxon>Bacteria</taxon>
        <taxon>Bacillati</taxon>
        <taxon>Actinomycetota</taxon>
        <taxon>Actinomycetes</taxon>
        <taxon>Streptosporangiales</taxon>
        <taxon>Nocardiopsidaceae</taxon>
        <taxon>Murinocardiopsis</taxon>
    </lineage>
</organism>
<dbReference type="PANTHER" id="PTHR10160:SF19">
    <property type="entry name" value="PROTON-TRANSLOCATING NAD(P)(+) TRANSHYDROGENASE"/>
    <property type="match status" value="1"/>
</dbReference>
<dbReference type="GO" id="GO:0050661">
    <property type="term" value="F:NADP binding"/>
    <property type="evidence" value="ECO:0007669"/>
    <property type="project" value="TreeGrafter"/>
</dbReference>
<dbReference type="EMBL" id="PYGA01000016">
    <property type="protein sequence ID" value="PSK93615.1"/>
    <property type="molecule type" value="Genomic_DNA"/>
</dbReference>
<comment type="catalytic activity">
    <reaction evidence="8">
        <text>NAD(+) + NADPH + H(+)(in) = NADH + NADP(+) + H(+)(out)</text>
        <dbReference type="Rhea" id="RHEA:47992"/>
        <dbReference type="ChEBI" id="CHEBI:15378"/>
        <dbReference type="ChEBI" id="CHEBI:57540"/>
        <dbReference type="ChEBI" id="CHEBI:57783"/>
        <dbReference type="ChEBI" id="CHEBI:57945"/>
        <dbReference type="ChEBI" id="CHEBI:58349"/>
        <dbReference type="EC" id="7.1.1.1"/>
    </reaction>
</comment>
<evidence type="ECO:0000256" key="1">
    <source>
        <dbReference type="ARBA" id="ARBA00003943"/>
    </source>
</evidence>
<evidence type="ECO:0000256" key="4">
    <source>
        <dbReference type="ARBA" id="ARBA00022741"/>
    </source>
</evidence>
<dbReference type="OrthoDB" id="9804592at2"/>
<evidence type="ECO:0000313" key="11">
    <source>
        <dbReference type="EMBL" id="PSK93615.1"/>
    </source>
</evidence>
<evidence type="ECO:0000256" key="2">
    <source>
        <dbReference type="ARBA" id="ARBA00005689"/>
    </source>
</evidence>
<keyword evidence="6" id="KW-1278">Translocase</keyword>
<dbReference type="SUPFAM" id="SSF51735">
    <property type="entry name" value="NAD(P)-binding Rossmann-fold domains"/>
    <property type="match status" value="1"/>
</dbReference>
<accession>A0A2P8D8R8</accession>
<dbReference type="Pfam" id="PF05222">
    <property type="entry name" value="AlaDh_PNT_N"/>
    <property type="match status" value="1"/>
</dbReference>
<dbReference type="SMART" id="SM01002">
    <property type="entry name" value="AlaDh_PNT_C"/>
    <property type="match status" value="1"/>
</dbReference>
<feature type="domain" description="Alanine dehydrogenase/pyridine nucleotide transhydrogenase NAD(H)-binding" evidence="9">
    <location>
        <begin position="153"/>
        <end position="321"/>
    </location>
</feature>
<dbReference type="GO" id="GO:0006740">
    <property type="term" value="P:NADPH regeneration"/>
    <property type="evidence" value="ECO:0007669"/>
    <property type="project" value="TreeGrafter"/>
</dbReference>